<dbReference type="PANTHER" id="PTHR43537">
    <property type="entry name" value="TRANSCRIPTIONAL REGULATOR, GNTR FAMILY"/>
    <property type="match status" value="1"/>
</dbReference>
<evidence type="ECO:0000313" key="6">
    <source>
        <dbReference type="EMBL" id="MBS2965744.1"/>
    </source>
</evidence>
<keyword evidence="7" id="KW-1185">Reference proteome</keyword>
<dbReference type="Gene3D" id="1.10.10.10">
    <property type="entry name" value="Winged helix-like DNA-binding domain superfamily/Winged helix DNA-binding domain"/>
    <property type="match status" value="1"/>
</dbReference>
<dbReference type="Pfam" id="PF00392">
    <property type="entry name" value="GntR"/>
    <property type="match status" value="1"/>
</dbReference>
<evidence type="ECO:0000256" key="4">
    <source>
        <dbReference type="SAM" id="MobiDB-lite"/>
    </source>
</evidence>
<dbReference type="InterPro" id="IPR008920">
    <property type="entry name" value="TF_FadR/GntR_C"/>
</dbReference>
<dbReference type="GO" id="GO:0003677">
    <property type="term" value="F:DNA binding"/>
    <property type="evidence" value="ECO:0007669"/>
    <property type="project" value="UniProtKB-KW"/>
</dbReference>
<dbReference type="PROSITE" id="PS50949">
    <property type="entry name" value="HTH_GNTR"/>
    <property type="match status" value="1"/>
</dbReference>
<evidence type="ECO:0000256" key="2">
    <source>
        <dbReference type="ARBA" id="ARBA00023125"/>
    </source>
</evidence>
<feature type="domain" description="HTH gntR-type" evidence="5">
    <location>
        <begin position="23"/>
        <end position="92"/>
    </location>
</feature>
<dbReference type="CDD" id="cd07377">
    <property type="entry name" value="WHTH_GntR"/>
    <property type="match status" value="1"/>
</dbReference>
<protein>
    <submittedName>
        <fullName evidence="6">FadR family transcriptional regulator</fullName>
    </submittedName>
</protein>
<dbReference type="EMBL" id="JAGSXH010000098">
    <property type="protein sequence ID" value="MBS2965744.1"/>
    <property type="molecule type" value="Genomic_DNA"/>
</dbReference>
<dbReference type="GO" id="GO:0003700">
    <property type="term" value="F:DNA-binding transcription factor activity"/>
    <property type="evidence" value="ECO:0007669"/>
    <property type="project" value="InterPro"/>
</dbReference>
<keyword evidence="2" id="KW-0238">DNA-binding</keyword>
<dbReference type="SUPFAM" id="SSF48008">
    <property type="entry name" value="GntR ligand-binding domain-like"/>
    <property type="match status" value="1"/>
</dbReference>
<dbReference type="AlphaFoldDB" id="A0A8J7WT92"/>
<evidence type="ECO:0000256" key="3">
    <source>
        <dbReference type="ARBA" id="ARBA00023163"/>
    </source>
</evidence>
<comment type="caution">
    <text evidence="6">The sequence shown here is derived from an EMBL/GenBank/DDBJ whole genome shotgun (WGS) entry which is preliminary data.</text>
</comment>
<evidence type="ECO:0000313" key="7">
    <source>
        <dbReference type="Proteomes" id="UP000677913"/>
    </source>
</evidence>
<dbReference type="SMART" id="SM00895">
    <property type="entry name" value="FCD"/>
    <property type="match status" value="1"/>
</dbReference>
<dbReference type="Gene3D" id="1.20.120.530">
    <property type="entry name" value="GntR ligand-binding domain-like"/>
    <property type="match status" value="1"/>
</dbReference>
<dbReference type="PANTHER" id="PTHR43537:SF5">
    <property type="entry name" value="UXU OPERON TRANSCRIPTIONAL REGULATOR"/>
    <property type="match status" value="1"/>
</dbReference>
<keyword evidence="3" id="KW-0804">Transcription</keyword>
<dbReference type="PRINTS" id="PR00035">
    <property type="entry name" value="HTHGNTR"/>
</dbReference>
<dbReference type="RefSeq" id="WP_211470119.1">
    <property type="nucleotide sequence ID" value="NZ_JAGSXH010000098.1"/>
</dbReference>
<organism evidence="6 7">
    <name type="scientific">Actinocrinis puniceicyclus</name>
    <dbReference type="NCBI Taxonomy" id="977794"/>
    <lineage>
        <taxon>Bacteria</taxon>
        <taxon>Bacillati</taxon>
        <taxon>Actinomycetota</taxon>
        <taxon>Actinomycetes</taxon>
        <taxon>Catenulisporales</taxon>
        <taxon>Actinospicaceae</taxon>
        <taxon>Actinocrinis</taxon>
    </lineage>
</organism>
<reference evidence="6" key="1">
    <citation type="submission" date="2021-04" db="EMBL/GenBank/DDBJ databases">
        <title>Genome based classification of Actinospica acidithermotolerans sp. nov., an actinobacterium isolated from an Indonesian hot spring.</title>
        <authorList>
            <person name="Kusuma A.B."/>
            <person name="Putra K.E."/>
            <person name="Nafisah S."/>
            <person name="Loh J."/>
            <person name="Nouioui I."/>
            <person name="Goodfellow M."/>
        </authorList>
    </citation>
    <scope>NUCLEOTIDE SEQUENCE</scope>
    <source>
        <strain evidence="6">DSM 45618</strain>
    </source>
</reference>
<dbReference type="Proteomes" id="UP000677913">
    <property type="component" value="Unassembled WGS sequence"/>
</dbReference>
<keyword evidence="1" id="KW-0805">Transcription regulation</keyword>
<gene>
    <name evidence="6" type="ORF">KGA66_22015</name>
</gene>
<name>A0A8J7WT92_9ACTN</name>
<dbReference type="InterPro" id="IPR036388">
    <property type="entry name" value="WH-like_DNA-bd_sf"/>
</dbReference>
<dbReference type="InterPro" id="IPR011711">
    <property type="entry name" value="GntR_C"/>
</dbReference>
<accession>A0A8J7WT92</accession>
<dbReference type="SMART" id="SM00345">
    <property type="entry name" value="HTH_GNTR"/>
    <property type="match status" value="1"/>
</dbReference>
<dbReference type="InterPro" id="IPR000524">
    <property type="entry name" value="Tscrpt_reg_HTH_GntR"/>
</dbReference>
<dbReference type="Pfam" id="PF07729">
    <property type="entry name" value="FCD"/>
    <property type="match status" value="1"/>
</dbReference>
<proteinExistence type="predicted"/>
<evidence type="ECO:0000256" key="1">
    <source>
        <dbReference type="ARBA" id="ARBA00023015"/>
    </source>
</evidence>
<sequence length="263" mass="28250">MTKPSAVGRPPAEPPAEAPIRRESLSDQVFARLRDRLLSGQIAPGTQLPGERDLAAQFGVNRHAIREALKRLDQARLIETAHGGRTTALDWRRTAGLDLVVSLPGAGQVLALEGAQRDMLEMRACIGADAARLCALRAAPQVLEAVVAAAENYAAHGPDLDELDAADIAWWRLVIEGCGNLAYLLAFNSLVGGALAFGDTPRQQRTGELLDVPGRIRLARLIAERDTRGAELLARELLSRSIPALPGTADDEATAADERRARR</sequence>
<feature type="region of interest" description="Disordered" evidence="4">
    <location>
        <begin position="1"/>
        <end position="22"/>
    </location>
</feature>
<dbReference type="SUPFAM" id="SSF46785">
    <property type="entry name" value="Winged helix' DNA-binding domain"/>
    <property type="match status" value="1"/>
</dbReference>
<dbReference type="InterPro" id="IPR036390">
    <property type="entry name" value="WH_DNA-bd_sf"/>
</dbReference>
<evidence type="ECO:0000259" key="5">
    <source>
        <dbReference type="PROSITE" id="PS50949"/>
    </source>
</evidence>